<feature type="domain" description="Glycosyl transferase family 28 C-terminal" evidence="2">
    <location>
        <begin position="7"/>
        <end position="154"/>
    </location>
</feature>
<dbReference type="InterPro" id="IPR052474">
    <property type="entry name" value="UDP-GlcNAc_transferase"/>
</dbReference>
<dbReference type="EMBL" id="JABFUD020000005">
    <property type="protein sequence ID" value="KAI5080146.1"/>
    <property type="molecule type" value="Genomic_DNA"/>
</dbReference>
<dbReference type="EMBL" id="JABFUD020000005">
    <property type="protein sequence ID" value="KAI5079447.1"/>
    <property type="molecule type" value="Genomic_DNA"/>
</dbReference>
<dbReference type="PANTHER" id="PTHR47043:SF1">
    <property type="entry name" value="UDP-N-ACETYLGLUCOSAMINE TRANSFERASE SUBUNIT ALG13"/>
    <property type="match status" value="1"/>
</dbReference>
<dbReference type="Pfam" id="PF04101">
    <property type="entry name" value="Glyco_tran_28_C"/>
    <property type="match status" value="1"/>
</dbReference>
<evidence type="ECO:0000313" key="5">
    <source>
        <dbReference type="Proteomes" id="UP000886520"/>
    </source>
</evidence>
<dbReference type="Gene3D" id="3.40.50.2000">
    <property type="entry name" value="Glycogen Phosphorylase B"/>
    <property type="match status" value="1"/>
</dbReference>
<reference evidence="4 5" key="1">
    <citation type="submission" date="2021-01" db="EMBL/GenBank/DDBJ databases">
        <title>Adiantum capillus-veneris genome.</title>
        <authorList>
            <person name="Fang Y."/>
            <person name="Liao Q."/>
        </authorList>
    </citation>
    <scope>NUCLEOTIDE SEQUENCE [LARGE SCALE GENOMIC DNA]</scope>
    <source>
        <strain evidence="4">H3</strain>
        <tissue evidence="4">Leaf</tissue>
    </source>
</reference>
<sequence length="170" mass="18244">MGHGGKVFVTVGTTLFDALITAVDTQECKAALARQGYSSLVLQIGRGSYLPSKDDVGGLLKVDFFTFSPDLKEHLSSADLVISHAGSGSIFETLRMGKPLIVVVNEALMDNHQAELAEELAAQKYLLYASPGTLLKTITKMDLDSLVPYKPSNPAALVKSLNSFLGFHDD</sequence>
<protein>
    <recommendedName>
        <fullName evidence="2">Glycosyl transferase family 28 C-terminal domain-containing protein</fullName>
    </recommendedName>
</protein>
<dbReference type="InterPro" id="IPR007235">
    <property type="entry name" value="Glyco_trans_28_C"/>
</dbReference>
<evidence type="ECO:0000313" key="3">
    <source>
        <dbReference type="EMBL" id="KAI5079447.1"/>
    </source>
</evidence>
<evidence type="ECO:0000256" key="1">
    <source>
        <dbReference type="SAM" id="SignalP"/>
    </source>
</evidence>
<comment type="caution">
    <text evidence="4">The sequence shown here is derived from an EMBL/GenBank/DDBJ whole genome shotgun (WGS) entry which is preliminary data.</text>
</comment>
<dbReference type="PANTHER" id="PTHR47043">
    <property type="entry name" value="UDP-N-ACETYLGLUCOSAMINE TRANSFERASE SUBUNIT ALG13"/>
    <property type="match status" value="1"/>
</dbReference>
<evidence type="ECO:0000313" key="4">
    <source>
        <dbReference type="EMBL" id="KAI5080146.1"/>
    </source>
</evidence>
<gene>
    <name evidence="3" type="ORF">GOP47_0004926</name>
    <name evidence="4" type="ORF">GOP47_0005625</name>
</gene>
<dbReference type="AlphaFoldDB" id="A0A9D4V5F3"/>
<dbReference type="GO" id="GO:0043541">
    <property type="term" value="C:UDP-N-acetylglucosamine transferase complex"/>
    <property type="evidence" value="ECO:0007669"/>
    <property type="project" value="TreeGrafter"/>
</dbReference>
<name>A0A9D4V5F3_ADICA</name>
<proteinExistence type="predicted"/>
<keyword evidence="5" id="KW-1185">Reference proteome</keyword>
<feature type="chain" id="PRO_5040097893" description="Glycosyl transferase family 28 C-terminal domain-containing protein" evidence="1">
    <location>
        <begin position="26"/>
        <end position="170"/>
    </location>
</feature>
<dbReference type="GO" id="GO:0006488">
    <property type="term" value="P:dolichol-linked oligosaccharide biosynthetic process"/>
    <property type="evidence" value="ECO:0007669"/>
    <property type="project" value="TreeGrafter"/>
</dbReference>
<accession>A0A9D4V5F3</accession>
<dbReference type="GO" id="GO:0016758">
    <property type="term" value="F:hexosyltransferase activity"/>
    <property type="evidence" value="ECO:0007669"/>
    <property type="project" value="InterPro"/>
</dbReference>
<dbReference type="OrthoDB" id="20273at2759"/>
<keyword evidence="1" id="KW-0732">Signal</keyword>
<evidence type="ECO:0000259" key="2">
    <source>
        <dbReference type="Pfam" id="PF04101"/>
    </source>
</evidence>
<dbReference type="SUPFAM" id="SSF53756">
    <property type="entry name" value="UDP-Glycosyltransferase/glycogen phosphorylase"/>
    <property type="match status" value="1"/>
</dbReference>
<dbReference type="Proteomes" id="UP000886520">
    <property type="component" value="Chromosome 5"/>
</dbReference>
<organism evidence="4 5">
    <name type="scientific">Adiantum capillus-veneris</name>
    <name type="common">Maidenhair fern</name>
    <dbReference type="NCBI Taxonomy" id="13818"/>
    <lineage>
        <taxon>Eukaryota</taxon>
        <taxon>Viridiplantae</taxon>
        <taxon>Streptophyta</taxon>
        <taxon>Embryophyta</taxon>
        <taxon>Tracheophyta</taxon>
        <taxon>Polypodiopsida</taxon>
        <taxon>Polypodiidae</taxon>
        <taxon>Polypodiales</taxon>
        <taxon>Pteridineae</taxon>
        <taxon>Pteridaceae</taxon>
        <taxon>Vittarioideae</taxon>
        <taxon>Adiantum</taxon>
    </lineage>
</organism>
<feature type="signal peptide" evidence="1">
    <location>
        <begin position="1"/>
        <end position="25"/>
    </location>
</feature>